<name>A0A3P3UD82_9BACL</name>
<comment type="caution">
    <text evidence="1">The sequence shown here is derived from an EMBL/GenBank/DDBJ whole genome shotgun (WGS) entry which is preliminary data.</text>
</comment>
<accession>A0A3P3UD82</accession>
<dbReference type="Proteomes" id="UP000267017">
    <property type="component" value="Unassembled WGS sequence"/>
</dbReference>
<proteinExistence type="predicted"/>
<keyword evidence="2" id="KW-1185">Reference proteome</keyword>
<dbReference type="AlphaFoldDB" id="A0A3P3UD82"/>
<gene>
    <name evidence="1" type="ORF">EHV15_14365</name>
</gene>
<dbReference type="EMBL" id="RRCN01000001">
    <property type="protein sequence ID" value="RRJ67566.1"/>
    <property type="molecule type" value="Genomic_DNA"/>
</dbReference>
<sequence>MISLLSALEEERQKLNEIGRESLEQGAPLFQNSALQAQSKKVDLLIVQLYRRVGIKQQSS</sequence>
<protein>
    <submittedName>
        <fullName evidence="1">Aspartyl-phosphate phosphatase Spo0E family protein</fullName>
    </submittedName>
</protein>
<reference evidence="1 2" key="1">
    <citation type="submission" date="2018-11" db="EMBL/GenBank/DDBJ databases">
        <title>Genome sequencing of Paenibacillus sp. KCOM 3021 (= ChDC PVNT-B20).</title>
        <authorList>
            <person name="Kook J.-K."/>
            <person name="Park S.-N."/>
            <person name="Lim Y.K."/>
        </authorList>
    </citation>
    <scope>NUCLEOTIDE SEQUENCE [LARGE SCALE GENOMIC DNA]</scope>
    <source>
        <strain evidence="1 2">KCOM 3021</strain>
    </source>
</reference>
<evidence type="ECO:0000313" key="1">
    <source>
        <dbReference type="EMBL" id="RRJ67566.1"/>
    </source>
</evidence>
<organism evidence="1 2">
    <name type="scientific">Paenibacillus oralis</name>
    <dbReference type="NCBI Taxonomy" id="2490856"/>
    <lineage>
        <taxon>Bacteria</taxon>
        <taxon>Bacillati</taxon>
        <taxon>Bacillota</taxon>
        <taxon>Bacilli</taxon>
        <taxon>Bacillales</taxon>
        <taxon>Paenibacillaceae</taxon>
        <taxon>Paenibacillus</taxon>
    </lineage>
</organism>
<evidence type="ECO:0000313" key="2">
    <source>
        <dbReference type="Proteomes" id="UP000267017"/>
    </source>
</evidence>
<dbReference type="OrthoDB" id="2664580at2"/>